<dbReference type="Gene3D" id="3.40.710.10">
    <property type="entry name" value="DD-peptidase/beta-lactamase superfamily"/>
    <property type="match status" value="1"/>
</dbReference>
<keyword evidence="1" id="KW-0472">Membrane</keyword>
<name>A0A100Y332_9ACTN</name>
<comment type="caution">
    <text evidence="4">The sequence shown here is derived from an EMBL/GenBank/DDBJ whole genome shotgun (WGS) entry which is preliminary data.</text>
</comment>
<proteinExistence type="predicted"/>
<reference evidence="4 5" key="1">
    <citation type="submission" date="2015-11" db="EMBL/GenBank/DDBJ databases">
        <title>Genome-wide analysis reveals the secondary metabolome in Streptomyces kanasensis ZX01.</title>
        <authorList>
            <person name="Zhang G."/>
            <person name="Han L."/>
            <person name="Feng J."/>
            <person name="Zhang X."/>
        </authorList>
    </citation>
    <scope>NUCLEOTIDE SEQUENCE [LARGE SCALE GENOMIC DNA]</scope>
    <source>
        <strain evidence="4 5">ZX01</strain>
    </source>
</reference>
<keyword evidence="5" id="KW-1185">Reference proteome</keyword>
<sequence length="541" mass="55094">MRSGTKVMIVGGVFVVAVGGVGYGAVNVWNGMTGGTTTATSPAGTPRRTGPVTAEETKAAAEGFLTAWAAGDAAKAAGFTNDPASAQTALSVYRTATHVGGMKAVAGTPSGTTVPFTVSAVVSYDGVRVPWTYASRLTVVRGLTTGEPRVDWRASVVHPQLKDGESLKVTAAGPPAVKALDRSGAELTVERHPSLAPVLDELRKRYGTEAGGTPGVELVVSGEGDAADRTLLTLRKGKPGEVRTTLDAGVQAAAEKAVKRFPESSVAAVSAGTGEIRAVANNRKDGWNAAFLGRQAPGSTMKIVTAALLLEKGLVGADKPAECPKEAMYQGRTFRNLDGFSIEGGTFTRSFARSCNTAFVKLIDDAANDAALGEEARDVFGIGLEWRTGVPTFDGSVPAETGGEAAAQYIGQGTVQMNALNIASVTATAKAGTFRQPIIVPRSLDDREIATAARSLDASAARQLRDMMRATATGGTAAAAMAGVGGDKGAKTGSAEVDDQGVANSWFAAYADDLAAAAVVQAAGHGGDAAGPLVASVLNAR</sequence>
<evidence type="ECO:0000259" key="3">
    <source>
        <dbReference type="Pfam" id="PF05223"/>
    </source>
</evidence>
<dbReference type="Pfam" id="PF00905">
    <property type="entry name" value="Transpeptidase"/>
    <property type="match status" value="1"/>
</dbReference>
<dbReference type="GO" id="GO:0005886">
    <property type="term" value="C:plasma membrane"/>
    <property type="evidence" value="ECO:0007669"/>
    <property type="project" value="TreeGrafter"/>
</dbReference>
<evidence type="ECO:0000313" key="4">
    <source>
        <dbReference type="EMBL" id="KUH36744.1"/>
    </source>
</evidence>
<dbReference type="GO" id="GO:0008658">
    <property type="term" value="F:penicillin binding"/>
    <property type="evidence" value="ECO:0007669"/>
    <property type="project" value="InterPro"/>
</dbReference>
<dbReference type="GO" id="GO:0071972">
    <property type="term" value="F:peptidoglycan L,D-transpeptidase activity"/>
    <property type="evidence" value="ECO:0007669"/>
    <property type="project" value="TreeGrafter"/>
</dbReference>
<dbReference type="InterPro" id="IPR050515">
    <property type="entry name" value="Beta-lactam/transpept"/>
</dbReference>
<keyword evidence="1" id="KW-0812">Transmembrane</keyword>
<evidence type="ECO:0000259" key="2">
    <source>
        <dbReference type="Pfam" id="PF00905"/>
    </source>
</evidence>
<dbReference type="Pfam" id="PF05223">
    <property type="entry name" value="MecA_N"/>
    <property type="match status" value="1"/>
</dbReference>
<dbReference type="AlphaFoldDB" id="A0A100Y332"/>
<feature type="transmembrane region" description="Helical" evidence="1">
    <location>
        <begin position="7"/>
        <end position="26"/>
    </location>
</feature>
<accession>A0A100Y332</accession>
<evidence type="ECO:0000313" key="5">
    <source>
        <dbReference type="Proteomes" id="UP000054011"/>
    </source>
</evidence>
<feature type="domain" description="NTF2-like N-terminal transpeptidase" evidence="3">
    <location>
        <begin position="58"/>
        <end position="164"/>
    </location>
</feature>
<dbReference type="SUPFAM" id="SSF56601">
    <property type="entry name" value="beta-lactamase/transpeptidase-like"/>
    <property type="match status" value="1"/>
</dbReference>
<dbReference type="InterPro" id="IPR001460">
    <property type="entry name" value="PCN-bd_Tpept"/>
</dbReference>
<dbReference type="Proteomes" id="UP000054011">
    <property type="component" value="Unassembled WGS sequence"/>
</dbReference>
<organism evidence="4 5">
    <name type="scientific">Streptomyces kanasensis</name>
    <dbReference type="NCBI Taxonomy" id="936756"/>
    <lineage>
        <taxon>Bacteria</taxon>
        <taxon>Bacillati</taxon>
        <taxon>Actinomycetota</taxon>
        <taxon>Actinomycetes</taxon>
        <taxon>Kitasatosporales</taxon>
        <taxon>Streptomycetaceae</taxon>
        <taxon>Streptomyces</taxon>
    </lineage>
</organism>
<protein>
    <submittedName>
        <fullName evidence="4">Penicillin-binding protein</fullName>
    </submittedName>
</protein>
<dbReference type="GO" id="GO:0046677">
    <property type="term" value="P:response to antibiotic"/>
    <property type="evidence" value="ECO:0007669"/>
    <property type="project" value="InterPro"/>
</dbReference>
<dbReference type="PANTHER" id="PTHR30627:SF24">
    <property type="entry name" value="PENICILLIN-BINDING PROTEIN 4B"/>
    <property type="match status" value="1"/>
</dbReference>
<dbReference type="InterPro" id="IPR012338">
    <property type="entry name" value="Beta-lactam/transpept-like"/>
</dbReference>
<dbReference type="OrthoDB" id="5241017at2"/>
<dbReference type="InterPro" id="IPR007887">
    <property type="entry name" value="MecA_N"/>
</dbReference>
<dbReference type="STRING" id="936756.ATE80_21845"/>
<dbReference type="PANTHER" id="PTHR30627">
    <property type="entry name" value="PEPTIDOGLYCAN D,D-TRANSPEPTIDASE"/>
    <property type="match status" value="1"/>
</dbReference>
<dbReference type="RefSeq" id="WP_058943952.1">
    <property type="nucleotide sequence ID" value="NZ_LNSV01000065.1"/>
</dbReference>
<dbReference type="EMBL" id="LNSV01000065">
    <property type="protein sequence ID" value="KUH36744.1"/>
    <property type="molecule type" value="Genomic_DNA"/>
</dbReference>
<dbReference type="GO" id="GO:0071555">
    <property type="term" value="P:cell wall organization"/>
    <property type="evidence" value="ECO:0007669"/>
    <property type="project" value="TreeGrafter"/>
</dbReference>
<keyword evidence="1" id="KW-1133">Transmembrane helix</keyword>
<gene>
    <name evidence="4" type="ORF">ATE80_21845</name>
</gene>
<feature type="domain" description="Penicillin-binding protein transpeptidase" evidence="2">
    <location>
        <begin position="266"/>
        <end position="538"/>
    </location>
</feature>
<evidence type="ECO:0000256" key="1">
    <source>
        <dbReference type="SAM" id="Phobius"/>
    </source>
</evidence>